<dbReference type="InterPro" id="IPR029068">
    <property type="entry name" value="Glyas_Bleomycin-R_OHBP_Dase"/>
</dbReference>
<dbReference type="Gene3D" id="3.10.180.10">
    <property type="entry name" value="2,3-Dihydroxybiphenyl 1,2-Dioxygenase, domain 1"/>
    <property type="match status" value="1"/>
</dbReference>
<accession>A0A951QAL3</accession>
<protein>
    <recommendedName>
        <fullName evidence="2">VOC domain-containing protein</fullName>
    </recommendedName>
</protein>
<evidence type="ECO:0000313" key="3">
    <source>
        <dbReference type="EMBL" id="MBW4658336.1"/>
    </source>
</evidence>
<organism evidence="3 4">
    <name type="scientific">Drouetiella hepatica Uher 2000/2452</name>
    <dbReference type="NCBI Taxonomy" id="904376"/>
    <lineage>
        <taxon>Bacteria</taxon>
        <taxon>Bacillati</taxon>
        <taxon>Cyanobacteriota</taxon>
        <taxon>Cyanophyceae</taxon>
        <taxon>Oculatellales</taxon>
        <taxon>Oculatellaceae</taxon>
        <taxon>Drouetiella</taxon>
    </lineage>
</organism>
<dbReference type="InterPro" id="IPR037523">
    <property type="entry name" value="VOC_core"/>
</dbReference>
<reference evidence="3" key="2">
    <citation type="journal article" date="2022" name="Microbiol. Resour. Announc.">
        <title>Metagenome Sequencing to Explore Phylogenomics of Terrestrial Cyanobacteria.</title>
        <authorList>
            <person name="Ward R.D."/>
            <person name="Stajich J.E."/>
            <person name="Johansen J.R."/>
            <person name="Huntemann M."/>
            <person name="Clum A."/>
            <person name="Foster B."/>
            <person name="Foster B."/>
            <person name="Roux S."/>
            <person name="Palaniappan K."/>
            <person name="Varghese N."/>
            <person name="Mukherjee S."/>
            <person name="Reddy T.B.K."/>
            <person name="Daum C."/>
            <person name="Copeland A."/>
            <person name="Chen I.A."/>
            <person name="Ivanova N.N."/>
            <person name="Kyrpides N.C."/>
            <person name="Shapiro N."/>
            <person name="Eloe-Fadrosh E.A."/>
            <person name="Pietrasiak N."/>
        </authorList>
    </citation>
    <scope>NUCLEOTIDE SEQUENCE</scope>
    <source>
        <strain evidence="3">UHER 2000/2452</strain>
    </source>
</reference>
<dbReference type="EMBL" id="JAHHHD010000005">
    <property type="protein sequence ID" value="MBW4658336.1"/>
    <property type="molecule type" value="Genomic_DNA"/>
</dbReference>
<dbReference type="Pfam" id="PF00903">
    <property type="entry name" value="Glyoxalase"/>
    <property type="match status" value="1"/>
</dbReference>
<name>A0A951QAL3_9CYAN</name>
<feature type="region of interest" description="Disordered" evidence="1">
    <location>
        <begin position="174"/>
        <end position="210"/>
    </location>
</feature>
<proteinExistence type="predicted"/>
<dbReference type="PROSITE" id="PS51819">
    <property type="entry name" value="VOC"/>
    <property type="match status" value="1"/>
</dbReference>
<evidence type="ECO:0000256" key="1">
    <source>
        <dbReference type="SAM" id="MobiDB-lite"/>
    </source>
</evidence>
<dbReference type="AlphaFoldDB" id="A0A951QAL3"/>
<sequence>MALQCSTVFVALADPDGKTLMRFYRQLFGQEPVRHIPEVYAEFQLPGLRLGIFKPSTVHRSEFEGQAGSISLCIEVDQLEEAIASVEQAFVETRLTGDHLLPGDIITSSHGREVYAYDPAGNRLILHETKLPQPYLTGLPIPDLPLTNLPIVKILKAEISEAEISEAEISEAEISEAEMQESQLQEIQIEPPVHQVPSTQQKRKSSPKVK</sequence>
<feature type="compositionally biased region" description="Basic residues" evidence="1">
    <location>
        <begin position="201"/>
        <end position="210"/>
    </location>
</feature>
<gene>
    <name evidence="3" type="ORF">KME15_06660</name>
</gene>
<reference evidence="3" key="1">
    <citation type="submission" date="2021-05" db="EMBL/GenBank/DDBJ databases">
        <authorList>
            <person name="Pietrasiak N."/>
            <person name="Ward R."/>
            <person name="Stajich J.E."/>
            <person name="Kurbessoian T."/>
        </authorList>
    </citation>
    <scope>NUCLEOTIDE SEQUENCE</scope>
    <source>
        <strain evidence="3">UHER 2000/2452</strain>
    </source>
</reference>
<dbReference type="SUPFAM" id="SSF54593">
    <property type="entry name" value="Glyoxalase/Bleomycin resistance protein/Dihydroxybiphenyl dioxygenase"/>
    <property type="match status" value="1"/>
</dbReference>
<comment type="caution">
    <text evidence="3">The sequence shown here is derived from an EMBL/GenBank/DDBJ whole genome shotgun (WGS) entry which is preliminary data.</text>
</comment>
<dbReference type="Proteomes" id="UP000757435">
    <property type="component" value="Unassembled WGS sequence"/>
</dbReference>
<feature type="domain" description="VOC" evidence="2">
    <location>
        <begin position="6"/>
        <end position="129"/>
    </location>
</feature>
<dbReference type="InterPro" id="IPR004360">
    <property type="entry name" value="Glyas_Fos-R_dOase_dom"/>
</dbReference>
<evidence type="ECO:0000313" key="4">
    <source>
        <dbReference type="Proteomes" id="UP000757435"/>
    </source>
</evidence>
<evidence type="ECO:0000259" key="2">
    <source>
        <dbReference type="PROSITE" id="PS51819"/>
    </source>
</evidence>